<dbReference type="RefSeq" id="WP_117963897.1">
    <property type="nucleotide sequence ID" value="NZ_QRUJ01000001.1"/>
</dbReference>
<accession>A0A395V3C6</accession>
<comment type="similarity">
    <text evidence="1">Belongs to the peptidase C40 family.</text>
</comment>
<keyword evidence="2" id="KW-0645">Protease</keyword>
<gene>
    <name evidence="6" type="ORF">DWY38_00425</name>
</gene>
<dbReference type="Gene3D" id="1.10.101.10">
    <property type="entry name" value="PGBD-like superfamily/PGBD"/>
    <property type="match status" value="1"/>
</dbReference>
<dbReference type="SUPFAM" id="SSF54001">
    <property type="entry name" value="Cysteine proteinases"/>
    <property type="match status" value="1"/>
</dbReference>
<keyword evidence="3" id="KW-0378">Hydrolase</keyword>
<dbReference type="InterPro" id="IPR038765">
    <property type="entry name" value="Papain-like_cys_pep_sf"/>
</dbReference>
<feature type="domain" description="NlpC/P60" evidence="5">
    <location>
        <begin position="189"/>
        <end position="335"/>
    </location>
</feature>
<name>A0A395V3C6_9FIRM</name>
<dbReference type="InterPro" id="IPR036366">
    <property type="entry name" value="PGBDSf"/>
</dbReference>
<dbReference type="EMBL" id="QRUJ01000001">
    <property type="protein sequence ID" value="RGR56853.1"/>
    <property type="molecule type" value="Genomic_DNA"/>
</dbReference>
<dbReference type="GO" id="GO:0006508">
    <property type="term" value="P:proteolysis"/>
    <property type="evidence" value="ECO:0007669"/>
    <property type="project" value="UniProtKB-KW"/>
</dbReference>
<dbReference type="GO" id="GO:0008234">
    <property type="term" value="F:cysteine-type peptidase activity"/>
    <property type="evidence" value="ECO:0007669"/>
    <property type="project" value="UniProtKB-KW"/>
</dbReference>
<dbReference type="Pfam" id="PF01471">
    <property type="entry name" value="PG_binding_1"/>
    <property type="match status" value="1"/>
</dbReference>
<dbReference type="InterPro" id="IPR002477">
    <property type="entry name" value="Peptidoglycan-bd-like"/>
</dbReference>
<evidence type="ECO:0000313" key="7">
    <source>
        <dbReference type="Proteomes" id="UP000266066"/>
    </source>
</evidence>
<sequence>MAIERNTYTDILFDALMAAGCTIYGACAAMGNIYAESGANPRNLENLCEKKLNYKYTDDTYTEAVDSGKITRALFLHPLGDSRQYGYGFCQWTSAGRKAGLYDLVKSRGVSIGDAKTQTEYMLSELKTSYKSVWKVLQTATSVQEASDIFLVKFEAPANVGSAVKKTRASYGEQYLKIYQNQKKEENKVSKIENAVARAEAIALDDSHGYDQVDRWGNPNYDCSGLVIRCLEEAGIPAKSSGATYTGNMPEVLPKIGFKDVVKSVDLATGSGMIRGDVLLGNGHTAFYCGNGKLVHASINEKGTVTGGKSGDQTGREICIRSYYNKPWIHVYRYTGVTASASGTVNVRNYLQKGDSGDAVKEMQKMLIGCGFSCGSSGVDGSFGGATEKALLAFQAFYGLEQDGKYGPASKAKLVSVYNGKTAASAPEKKNTPSYTAGHEYTLQVELKVRTGPGTNYNAKKHTQLTADGQKHDKDNDGCLDAGTVVTCQEVRNVGNDIWMKAPSGWMAAYYDGKVYIK</sequence>
<dbReference type="InterPro" id="IPR057370">
    <property type="entry name" value="ELLD"/>
</dbReference>
<proteinExistence type="inferred from homology"/>
<reference evidence="6 7" key="1">
    <citation type="submission" date="2018-08" db="EMBL/GenBank/DDBJ databases">
        <title>A genome reference for cultivated species of the human gut microbiota.</title>
        <authorList>
            <person name="Zou Y."/>
            <person name="Xue W."/>
            <person name="Luo G."/>
        </authorList>
    </citation>
    <scope>NUCLEOTIDE SEQUENCE [LARGE SCALE GENOMIC DNA]</scope>
    <source>
        <strain evidence="6 7">AF25-15</strain>
    </source>
</reference>
<dbReference type="Pfam" id="PF18013">
    <property type="entry name" value="Phage_lysozyme2"/>
    <property type="match status" value="1"/>
</dbReference>
<evidence type="ECO:0000256" key="1">
    <source>
        <dbReference type="ARBA" id="ARBA00007074"/>
    </source>
</evidence>
<dbReference type="InterPro" id="IPR036365">
    <property type="entry name" value="PGBD-like_sf"/>
</dbReference>
<dbReference type="InterPro" id="IPR000064">
    <property type="entry name" value="NLP_P60_dom"/>
</dbReference>
<dbReference type="Pfam" id="PF25309">
    <property type="entry name" value="ELLD"/>
    <property type="match status" value="2"/>
</dbReference>
<evidence type="ECO:0000256" key="2">
    <source>
        <dbReference type="ARBA" id="ARBA00022670"/>
    </source>
</evidence>
<evidence type="ECO:0000313" key="6">
    <source>
        <dbReference type="EMBL" id="RGR56853.1"/>
    </source>
</evidence>
<comment type="caution">
    <text evidence="6">The sequence shown here is derived from an EMBL/GenBank/DDBJ whole genome shotgun (WGS) entry which is preliminary data.</text>
</comment>
<evidence type="ECO:0000256" key="4">
    <source>
        <dbReference type="ARBA" id="ARBA00022807"/>
    </source>
</evidence>
<dbReference type="InterPro" id="IPR041219">
    <property type="entry name" value="Phage_lysozyme2"/>
</dbReference>
<dbReference type="PROSITE" id="PS51935">
    <property type="entry name" value="NLPC_P60"/>
    <property type="match status" value="1"/>
</dbReference>
<protein>
    <recommendedName>
        <fullName evidence="5">NlpC/P60 domain-containing protein</fullName>
    </recommendedName>
</protein>
<dbReference type="Gene3D" id="1.10.530.10">
    <property type="match status" value="1"/>
</dbReference>
<dbReference type="SUPFAM" id="SSF47090">
    <property type="entry name" value="PGBD-like"/>
    <property type="match status" value="1"/>
</dbReference>
<dbReference type="AlphaFoldDB" id="A0A395V3C6"/>
<dbReference type="Proteomes" id="UP000266066">
    <property type="component" value="Unassembled WGS sequence"/>
</dbReference>
<evidence type="ECO:0000256" key="3">
    <source>
        <dbReference type="ARBA" id="ARBA00022801"/>
    </source>
</evidence>
<keyword evidence="4" id="KW-0788">Thiol protease</keyword>
<evidence type="ECO:0000259" key="5">
    <source>
        <dbReference type="PROSITE" id="PS51935"/>
    </source>
</evidence>
<dbReference type="Gene3D" id="3.90.1720.10">
    <property type="entry name" value="endopeptidase domain like (from Nostoc punctiforme)"/>
    <property type="match status" value="1"/>
</dbReference>
<organism evidence="6 7">
    <name type="scientific">Agathobacter rectalis</name>
    <dbReference type="NCBI Taxonomy" id="39491"/>
    <lineage>
        <taxon>Bacteria</taxon>
        <taxon>Bacillati</taxon>
        <taxon>Bacillota</taxon>
        <taxon>Clostridia</taxon>
        <taxon>Lachnospirales</taxon>
        <taxon>Lachnospiraceae</taxon>
        <taxon>Agathobacter</taxon>
    </lineage>
</organism>